<dbReference type="Pfam" id="PF01292">
    <property type="entry name" value="Ni_hydr_CYTB"/>
    <property type="match status" value="1"/>
</dbReference>
<evidence type="ECO:0000256" key="9">
    <source>
        <dbReference type="ARBA" id="ARBA00022989"/>
    </source>
</evidence>
<evidence type="ECO:0000256" key="7">
    <source>
        <dbReference type="ARBA" id="ARBA00022723"/>
    </source>
</evidence>
<dbReference type="PANTHER" id="PTHR30529">
    <property type="entry name" value="CYTOCHROME B561"/>
    <property type="match status" value="1"/>
</dbReference>
<evidence type="ECO:0000256" key="12">
    <source>
        <dbReference type="ARBA" id="ARBA00037975"/>
    </source>
</evidence>
<feature type="domain" description="Cytochrome b561 bacterial/Ni-hydrogenase" evidence="14">
    <location>
        <begin position="9"/>
        <end position="180"/>
    </location>
</feature>
<dbReference type="SUPFAM" id="SSF81342">
    <property type="entry name" value="Transmembrane di-heme cytochromes"/>
    <property type="match status" value="1"/>
</dbReference>
<dbReference type="InterPro" id="IPR052168">
    <property type="entry name" value="Cytochrome_b561_oxidase"/>
</dbReference>
<comment type="subcellular location">
    <subcellularLocation>
        <location evidence="2">Cell membrane</location>
        <topology evidence="2">Multi-pass membrane protein</topology>
    </subcellularLocation>
</comment>
<feature type="transmembrane region" description="Helical" evidence="13">
    <location>
        <begin position="50"/>
        <end position="71"/>
    </location>
</feature>
<accession>A0ABW1TT27</accession>
<protein>
    <submittedName>
        <fullName evidence="15">Cytochrome b</fullName>
    </submittedName>
</protein>
<keyword evidence="9 13" id="KW-1133">Transmembrane helix</keyword>
<reference evidence="16" key="1">
    <citation type="journal article" date="2019" name="Int. J. Syst. Evol. Microbiol.">
        <title>The Global Catalogue of Microorganisms (GCM) 10K type strain sequencing project: providing services to taxonomists for standard genome sequencing and annotation.</title>
        <authorList>
            <consortium name="The Broad Institute Genomics Platform"/>
            <consortium name="The Broad Institute Genome Sequencing Center for Infectious Disease"/>
            <person name="Wu L."/>
            <person name="Ma J."/>
        </authorList>
    </citation>
    <scope>NUCLEOTIDE SEQUENCE [LARGE SCALE GENOMIC DNA]</scope>
    <source>
        <strain evidence="16">CCUG 39402</strain>
    </source>
</reference>
<comment type="similarity">
    <text evidence="12">Belongs to the cytochrome b561 family.</text>
</comment>
<keyword evidence="11 13" id="KW-0472">Membrane</keyword>
<feature type="transmembrane region" description="Helical" evidence="13">
    <location>
        <begin position="150"/>
        <end position="169"/>
    </location>
</feature>
<evidence type="ECO:0000256" key="6">
    <source>
        <dbReference type="ARBA" id="ARBA00022692"/>
    </source>
</evidence>
<keyword evidence="16" id="KW-1185">Reference proteome</keyword>
<dbReference type="EMBL" id="JBHSRS010000013">
    <property type="protein sequence ID" value="MFC6280744.1"/>
    <property type="molecule type" value="Genomic_DNA"/>
</dbReference>
<evidence type="ECO:0000313" key="15">
    <source>
        <dbReference type="EMBL" id="MFC6280744.1"/>
    </source>
</evidence>
<evidence type="ECO:0000256" key="2">
    <source>
        <dbReference type="ARBA" id="ARBA00004651"/>
    </source>
</evidence>
<evidence type="ECO:0000256" key="3">
    <source>
        <dbReference type="ARBA" id="ARBA00022448"/>
    </source>
</evidence>
<evidence type="ECO:0000313" key="16">
    <source>
        <dbReference type="Proteomes" id="UP001596270"/>
    </source>
</evidence>
<dbReference type="InterPro" id="IPR016174">
    <property type="entry name" value="Di-haem_cyt_TM"/>
</dbReference>
<keyword evidence="4" id="KW-1003">Cell membrane</keyword>
<proteinExistence type="inferred from homology"/>
<keyword evidence="5" id="KW-0349">Heme</keyword>
<evidence type="ECO:0000256" key="8">
    <source>
        <dbReference type="ARBA" id="ARBA00022982"/>
    </source>
</evidence>
<dbReference type="RefSeq" id="WP_371435709.1">
    <property type="nucleotide sequence ID" value="NZ_JBHSRS010000013.1"/>
</dbReference>
<comment type="caution">
    <text evidence="15">The sequence shown here is derived from an EMBL/GenBank/DDBJ whole genome shotgun (WGS) entry which is preliminary data.</text>
</comment>
<evidence type="ECO:0000256" key="1">
    <source>
        <dbReference type="ARBA" id="ARBA00001970"/>
    </source>
</evidence>
<keyword evidence="8" id="KW-0249">Electron transport</keyword>
<comment type="cofactor">
    <cofactor evidence="1">
        <name>heme b</name>
        <dbReference type="ChEBI" id="CHEBI:60344"/>
    </cofactor>
</comment>
<dbReference type="PROSITE" id="PS51257">
    <property type="entry name" value="PROKAR_LIPOPROTEIN"/>
    <property type="match status" value="1"/>
</dbReference>
<dbReference type="Proteomes" id="UP001596270">
    <property type="component" value="Unassembled WGS sequence"/>
</dbReference>
<gene>
    <name evidence="15" type="ORF">ACFQND_05805</name>
</gene>
<evidence type="ECO:0000256" key="10">
    <source>
        <dbReference type="ARBA" id="ARBA00023004"/>
    </source>
</evidence>
<evidence type="ECO:0000256" key="13">
    <source>
        <dbReference type="SAM" id="Phobius"/>
    </source>
</evidence>
<feature type="transmembrane region" description="Helical" evidence="13">
    <location>
        <begin position="92"/>
        <end position="112"/>
    </location>
</feature>
<keyword evidence="6 13" id="KW-0812">Transmembrane</keyword>
<sequence>MKTASTKVRYGALSIGLHWFMLLLLVAVYACMLFSSSFPKGSDTRAELKTWHYMLGLSVFVLAWIRLAINLGSQTPPIEPAPPAWQDWLAKLVKIAFYILMIGLPVAGWLTLSAKGQPIPFFGLQLPALMAENKNAAGWLKDIHETGATAGYFLLGLHAAAALFHHYVVRDNTLRRMLPGRST</sequence>
<evidence type="ECO:0000259" key="14">
    <source>
        <dbReference type="Pfam" id="PF01292"/>
    </source>
</evidence>
<evidence type="ECO:0000256" key="11">
    <source>
        <dbReference type="ARBA" id="ARBA00023136"/>
    </source>
</evidence>
<keyword evidence="3" id="KW-0813">Transport</keyword>
<evidence type="ECO:0000256" key="5">
    <source>
        <dbReference type="ARBA" id="ARBA00022617"/>
    </source>
</evidence>
<organism evidence="15 16">
    <name type="scientific">Polaromonas aquatica</name>
    <dbReference type="NCBI Taxonomy" id="332657"/>
    <lineage>
        <taxon>Bacteria</taxon>
        <taxon>Pseudomonadati</taxon>
        <taxon>Pseudomonadota</taxon>
        <taxon>Betaproteobacteria</taxon>
        <taxon>Burkholderiales</taxon>
        <taxon>Comamonadaceae</taxon>
        <taxon>Polaromonas</taxon>
    </lineage>
</organism>
<keyword evidence="7" id="KW-0479">Metal-binding</keyword>
<dbReference type="InterPro" id="IPR011577">
    <property type="entry name" value="Cyt_b561_bac/Ni-Hgenase"/>
</dbReference>
<evidence type="ECO:0000256" key="4">
    <source>
        <dbReference type="ARBA" id="ARBA00022475"/>
    </source>
</evidence>
<keyword evidence="10" id="KW-0408">Iron</keyword>
<feature type="transmembrane region" description="Helical" evidence="13">
    <location>
        <begin position="12"/>
        <end position="38"/>
    </location>
</feature>
<dbReference type="PANTHER" id="PTHR30529:SF3">
    <property type="entry name" value="CYTOCHROME B561 HOMOLOG 1"/>
    <property type="match status" value="1"/>
</dbReference>
<name>A0ABW1TT27_9BURK</name>